<evidence type="ECO:0000256" key="15">
    <source>
        <dbReference type="ARBA" id="ARBA00023328"/>
    </source>
</evidence>
<evidence type="ECO:0000256" key="6">
    <source>
        <dbReference type="ARBA" id="ARBA00022454"/>
    </source>
</evidence>
<keyword evidence="8" id="KW-0132">Cell division</keyword>
<dbReference type="GO" id="GO:0072686">
    <property type="term" value="C:mitotic spindle"/>
    <property type="evidence" value="ECO:0007669"/>
    <property type="project" value="InterPro"/>
</dbReference>
<keyword evidence="12" id="KW-0206">Cytoskeleton</keyword>
<dbReference type="Proteomes" id="UP000006911">
    <property type="component" value="Unassembled WGS sequence"/>
</dbReference>
<dbReference type="GeneID" id="9185159"/>
<reference evidence="18 19" key="1">
    <citation type="journal article" date="2010" name="Nature">
        <title>Perigord black truffle genome uncovers evolutionary origins and mechanisms of symbiosis.</title>
        <authorList>
            <person name="Martin F."/>
            <person name="Kohler A."/>
            <person name="Murat C."/>
            <person name="Balestrini R."/>
            <person name="Coutinho P.M."/>
            <person name="Jaillon O."/>
            <person name="Montanini B."/>
            <person name="Morin E."/>
            <person name="Noel B."/>
            <person name="Percudani R."/>
            <person name="Porcel B."/>
            <person name="Rubini A."/>
            <person name="Amicucci A."/>
            <person name="Amselem J."/>
            <person name="Anthouard V."/>
            <person name="Arcioni S."/>
            <person name="Artiguenave F."/>
            <person name="Aury J.M."/>
            <person name="Ballario P."/>
            <person name="Bolchi A."/>
            <person name="Brenna A."/>
            <person name="Brun A."/>
            <person name="Buee M."/>
            <person name="Cantarel B."/>
            <person name="Chevalier G."/>
            <person name="Couloux A."/>
            <person name="Da Silva C."/>
            <person name="Denoeud F."/>
            <person name="Duplessis S."/>
            <person name="Ghignone S."/>
            <person name="Hilselberger B."/>
            <person name="Iotti M."/>
            <person name="Marcais B."/>
            <person name="Mello A."/>
            <person name="Miranda M."/>
            <person name="Pacioni G."/>
            <person name="Quesneville H."/>
            <person name="Riccioni C."/>
            <person name="Ruotolo R."/>
            <person name="Splivallo R."/>
            <person name="Stocchi V."/>
            <person name="Tisserant E."/>
            <person name="Viscomi A.R."/>
            <person name="Zambonelli A."/>
            <person name="Zampieri E."/>
            <person name="Henrissat B."/>
            <person name="Lebrun M.H."/>
            <person name="Paolocci F."/>
            <person name="Bonfante P."/>
            <person name="Ottonello S."/>
            <person name="Wincker P."/>
        </authorList>
    </citation>
    <scope>NUCLEOTIDE SEQUENCE [LARGE SCALE GENOMIC DNA]</scope>
    <source>
        <strain evidence="18 19">Mel28</strain>
    </source>
</reference>
<comment type="similarity">
    <text evidence="4">Belongs to the DASH complex DAD1 family.</text>
</comment>
<feature type="region of interest" description="Disordered" evidence="17">
    <location>
        <begin position="35"/>
        <end position="56"/>
    </location>
</feature>
<dbReference type="GO" id="GO:0044732">
    <property type="term" value="C:mitotic spindle pole body"/>
    <property type="evidence" value="ECO:0007669"/>
    <property type="project" value="TreeGrafter"/>
</dbReference>
<name>D5GMT0_TUBMM</name>
<dbReference type="PANTHER" id="PTHR28025:SF1">
    <property type="entry name" value="DASH COMPLEX SUBUNIT DAD1"/>
    <property type="match status" value="1"/>
</dbReference>
<evidence type="ECO:0000256" key="8">
    <source>
        <dbReference type="ARBA" id="ARBA00022618"/>
    </source>
</evidence>
<evidence type="ECO:0000256" key="5">
    <source>
        <dbReference type="ARBA" id="ARBA00020261"/>
    </source>
</evidence>
<keyword evidence="11" id="KW-0995">Kinetochore</keyword>
<organism evidence="18 19">
    <name type="scientific">Tuber melanosporum (strain Mel28)</name>
    <name type="common">Perigord black truffle</name>
    <dbReference type="NCBI Taxonomy" id="656061"/>
    <lineage>
        <taxon>Eukaryota</taxon>
        <taxon>Fungi</taxon>
        <taxon>Dikarya</taxon>
        <taxon>Ascomycota</taxon>
        <taxon>Pezizomycotina</taxon>
        <taxon>Pezizomycetes</taxon>
        <taxon>Pezizales</taxon>
        <taxon>Tuberaceae</taxon>
        <taxon>Tuber</taxon>
    </lineage>
</organism>
<dbReference type="PANTHER" id="PTHR28025">
    <property type="entry name" value="DASH COMPLEX SUBUNIT DAD1"/>
    <property type="match status" value="1"/>
</dbReference>
<evidence type="ECO:0000256" key="12">
    <source>
        <dbReference type="ARBA" id="ARBA00023212"/>
    </source>
</evidence>
<evidence type="ECO:0000313" key="18">
    <source>
        <dbReference type="EMBL" id="CAZ85823.1"/>
    </source>
</evidence>
<keyword evidence="19" id="KW-1185">Reference proteome</keyword>
<feature type="compositionally biased region" description="Basic and acidic residues" evidence="17">
    <location>
        <begin position="37"/>
        <end position="56"/>
    </location>
</feature>
<proteinExistence type="inferred from homology"/>
<gene>
    <name evidence="18" type="ORF">GSTUM_00010918001</name>
</gene>
<evidence type="ECO:0000256" key="10">
    <source>
        <dbReference type="ARBA" id="ARBA00022776"/>
    </source>
</evidence>
<keyword evidence="9" id="KW-0493">Microtubule</keyword>
<accession>D5GMT0</accession>
<sequence length="56" mass="6046">MNMNLLNRSLEGVVAVGREFESVEALWSQFEGVMGKNPDEAKTEGVGEGDDTRMGG</sequence>
<evidence type="ECO:0000256" key="4">
    <source>
        <dbReference type="ARBA" id="ARBA00010146"/>
    </source>
</evidence>
<dbReference type="AlphaFoldDB" id="D5GMT0"/>
<evidence type="ECO:0000256" key="14">
    <source>
        <dbReference type="ARBA" id="ARBA00023306"/>
    </source>
</evidence>
<evidence type="ECO:0000256" key="9">
    <source>
        <dbReference type="ARBA" id="ARBA00022701"/>
    </source>
</evidence>
<dbReference type="GO" id="GO:0042729">
    <property type="term" value="C:DASH complex"/>
    <property type="evidence" value="ECO:0007669"/>
    <property type="project" value="InterPro"/>
</dbReference>
<dbReference type="InterPro" id="IPR013958">
    <property type="entry name" value="DASH_Dad1"/>
</dbReference>
<keyword evidence="14" id="KW-0131">Cell cycle</keyword>
<dbReference type="HOGENOM" id="CLU_3015906_0_0_1"/>
<evidence type="ECO:0000256" key="17">
    <source>
        <dbReference type="SAM" id="MobiDB-lite"/>
    </source>
</evidence>
<evidence type="ECO:0000256" key="2">
    <source>
        <dbReference type="ARBA" id="ARBA00004186"/>
    </source>
</evidence>
<keyword evidence="6" id="KW-0158">Chromosome</keyword>
<evidence type="ECO:0000256" key="7">
    <source>
        <dbReference type="ARBA" id="ARBA00022490"/>
    </source>
</evidence>
<evidence type="ECO:0000256" key="16">
    <source>
        <dbReference type="ARBA" id="ARBA00030566"/>
    </source>
</evidence>
<keyword evidence="15" id="KW-0137">Centromere</keyword>
<evidence type="ECO:0000256" key="1">
    <source>
        <dbReference type="ARBA" id="ARBA00004123"/>
    </source>
</evidence>
<comment type="subcellular location">
    <subcellularLocation>
        <location evidence="3">Chromosome</location>
        <location evidence="3">Centromere</location>
        <location evidence="3">Kinetochore</location>
    </subcellularLocation>
    <subcellularLocation>
        <location evidence="2">Cytoplasm</location>
        <location evidence="2">Cytoskeleton</location>
        <location evidence="2">Spindle</location>
    </subcellularLocation>
    <subcellularLocation>
        <location evidence="1">Nucleus</location>
    </subcellularLocation>
</comment>
<dbReference type="EMBL" id="FN430359">
    <property type="protein sequence ID" value="CAZ85823.1"/>
    <property type="molecule type" value="Genomic_DNA"/>
</dbReference>
<keyword evidence="7" id="KW-0963">Cytoplasm</keyword>
<dbReference type="Pfam" id="PF08649">
    <property type="entry name" value="DASH_Dad1"/>
    <property type="match status" value="1"/>
</dbReference>
<keyword evidence="10" id="KW-0498">Mitosis</keyword>
<evidence type="ECO:0000256" key="13">
    <source>
        <dbReference type="ARBA" id="ARBA00023242"/>
    </source>
</evidence>
<dbReference type="InParanoid" id="D5GMT0"/>
<evidence type="ECO:0000256" key="11">
    <source>
        <dbReference type="ARBA" id="ARBA00022838"/>
    </source>
</evidence>
<keyword evidence="13" id="KW-0539">Nucleus</keyword>
<dbReference type="GO" id="GO:0051301">
    <property type="term" value="P:cell division"/>
    <property type="evidence" value="ECO:0007669"/>
    <property type="project" value="UniProtKB-KW"/>
</dbReference>
<dbReference type="RefSeq" id="XP_002841632.1">
    <property type="nucleotide sequence ID" value="XM_002841586.1"/>
</dbReference>
<dbReference type="GO" id="GO:0051010">
    <property type="term" value="F:microtubule plus-end binding"/>
    <property type="evidence" value="ECO:0007669"/>
    <property type="project" value="TreeGrafter"/>
</dbReference>
<evidence type="ECO:0000256" key="3">
    <source>
        <dbReference type="ARBA" id="ARBA00004629"/>
    </source>
</evidence>
<dbReference type="GO" id="GO:0005876">
    <property type="term" value="C:spindle microtubule"/>
    <property type="evidence" value="ECO:0007669"/>
    <property type="project" value="TreeGrafter"/>
</dbReference>
<evidence type="ECO:0000313" key="19">
    <source>
        <dbReference type="Proteomes" id="UP000006911"/>
    </source>
</evidence>
<dbReference type="KEGG" id="tml:GSTUM_00010918001"/>
<protein>
    <recommendedName>
        <fullName evidence="5">DASH complex subunit DAD1</fullName>
    </recommendedName>
    <alternativeName>
        <fullName evidence="16">Outer kinetochore protein DAD1</fullName>
    </alternativeName>
</protein>